<name>X1HVP1_9ZZZZ</name>
<sequence>PYINKGSDVNTLKEVLADKLELQKQDILSRIPQPGQSAQPKSFIEQIAEVVTALGSLKEAGPMLRSILGISEPSGGNPGTTALPVQLKAPDGSPIIMDLSKYIDLEKFRGDERRADERHGTWMGLAQTVRENIPDGVAALKAAATEIKGGPGAKATASKQEQPQVFKCADCQTQFSAPDGWAGQPIKCPNPACGKEYSKEELLA</sequence>
<proteinExistence type="predicted"/>
<dbReference type="EMBL" id="BARU01026115">
    <property type="protein sequence ID" value="GAH74226.1"/>
    <property type="molecule type" value="Genomic_DNA"/>
</dbReference>
<accession>X1HVP1</accession>
<organism evidence="1">
    <name type="scientific">marine sediment metagenome</name>
    <dbReference type="NCBI Taxonomy" id="412755"/>
    <lineage>
        <taxon>unclassified sequences</taxon>
        <taxon>metagenomes</taxon>
        <taxon>ecological metagenomes</taxon>
    </lineage>
</organism>
<protein>
    <submittedName>
        <fullName evidence="1">Uncharacterized protein</fullName>
    </submittedName>
</protein>
<dbReference type="AlphaFoldDB" id="X1HVP1"/>
<reference evidence="1" key="1">
    <citation type="journal article" date="2014" name="Front. Microbiol.">
        <title>High frequency of phylogenetically diverse reductive dehalogenase-homologous genes in deep subseafloor sedimentary metagenomes.</title>
        <authorList>
            <person name="Kawai M."/>
            <person name="Futagami T."/>
            <person name="Toyoda A."/>
            <person name="Takaki Y."/>
            <person name="Nishi S."/>
            <person name="Hori S."/>
            <person name="Arai W."/>
            <person name="Tsubouchi T."/>
            <person name="Morono Y."/>
            <person name="Uchiyama I."/>
            <person name="Ito T."/>
            <person name="Fujiyama A."/>
            <person name="Inagaki F."/>
            <person name="Takami H."/>
        </authorList>
    </citation>
    <scope>NUCLEOTIDE SEQUENCE</scope>
    <source>
        <strain evidence="1">Expedition CK06-06</strain>
    </source>
</reference>
<evidence type="ECO:0000313" key="1">
    <source>
        <dbReference type="EMBL" id="GAH74226.1"/>
    </source>
</evidence>
<comment type="caution">
    <text evidence="1">The sequence shown here is derived from an EMBL/GenBank/DDBJ whole genome shotgun (WGS) entry which is preliminary data.</text>
</comment>
<feature type="non-terminal residue" evidence="1">
    <location>
        <position position="1"/>
    </location>
</feature>
<gene>
    <name evidence="1" type="ORF">S03H2_41990</name>
</gene>